<keyword evidence="4" id="KW-0788">Thiol protease</keyword>
<keyword evidence="2" id="KW-0645">Protease</keyword>
<dbReference type="PANTHER" id="PTHR47359">
    <property type="entry name" value="PEPTIDOGLYCAN DL-ENDOPEPTIDASE CWLO"/>
    <property type="match status" value="1"/>
</dbReference>
<comment type="caution">
    <text evidence="7">The sequence shown here is derived from an EMBL/GenBank/DDBJ whole genome shotgun (WGS) entry which is preliminary data.</text>
</comment>
<dbReference type="InterPro" id="IPR038765">
    <property type="entry name" value="Papain-like_cys_pep_sf"/>
</dbReference>
<evidence type="ECO:0000256" key="5">
    <source>
        <dbReference type="SAM" id="MobiDB-lite"/>
    </source>
</evidence>
<dbReference type="InterPro" id="IPR000064">
    <property type="entry name" value="NLP_P60_dom"/>
</dbReference>
<organism evidence="7 8">
    <name type="scientific">Coniosporium apollinis</name>
    <dbReference type="NCBI Taxonomy" id="61459"/>
    <lineage>
        <taxon>Eukaryota</taxon>
        <taxon>Fungi</taxon>
        <taxon>Dikarya</taxon>
        <taxon>Ascomycota</taxon>
        <taxon>Pezizomycotina</taxon>
        <taxon>Dothideomycetes</taxon>
        <taxon>Dothideomycetes incertae sedis</taxon>
        <taxon>Coniosporium</taxon>
    </lineage>
</organism>
<keyword evidence="3" id="KW-0378">Hydrolase</keyword>
<sequence>MALVPAPLTQRSTTACSTPDGDGTCGDITGACNGFFVAGYCPGPSSFQCCVPSEPDSEDTGNDGDDGVDVGDNVEDGVVPDEEVKNELEEEFGDAPEAAPEAENVEVKRAAAAVPKKKTKCQLIYYYAAKWLGWPYIWGGGSYSGPTKGGFDCSGQNPVADANASIPGLTMHAVYKATGKKLPHKAQKQYTSRKCKHVPLSQRKQGDLVFWGTNGNCKSAIKHVAIVKNKQKIINAPRKGKPVRVQNHWEKSGGLKICASAVR</sequence>
<dbReference type="EMBL" id="JAPDRL010000027">
    <property type="protein sequence ID" value="KAJ9665545.1"/>
    <property type="molecule type" value="Genomic_DNA"/>
</dbReference>
<feature type="domain" description="NlpC/P60" evidence="6">
    <location>
        <begin position="118"/>
        <end position="263"/>
    </location>
</feature>
<evidence type="ECO:0000313" key="7">
    <source>
        <dbReference type="EMBL" id="KAJ9665545.1"/>
    </source>
</evidence>
<dbReference type="SUPFAM" id="SSF54001">
    <property type="entry name" value="Cysteine proteinases"/>
    <property type="match status" value="1"/>
</dbReference>
<accession>A0ABQ9NW48</accession>
<evidence type="ECO:0000256" key="2">
    <source>
        <dbReference type="ARBA" id="ARBA00022670"/>
    </source>
</evidence>
<proteinExistence type="inferred from homology"/>
<reference evidence="7" key="1">
    <citation type="submission" date="2022-10" db="EMBL/GenBank/DDBJ databases">
        <title>Culturing micro-colonial fungi from biological soil crusts in the Mojave desert and describing Neophaeococcomyces mojavensis, and introducing the new genera and species Taxawa tesnikishii.</title>
        <authorList>
            <person name="Kurbessoian T."/>
            <person name="Stajich J.E."/>
        </authorList>
    </citation>
    <scope>NUCLEOTIDE SEQUENCE</scope>
    <source>
        <strain evidence="7">TK_1</strain>
    </source>
</reference>
<dbReference type="PROSITE" id="PS51935">
    <property type="entry name" value="NLPC_P60"/>
    <property type="match status" value="1"/>
</dbReference>
<keyword evidence="8" id="KW-1185">Reference proteome</keyword>
<dbReference type="Proteomes" id="UP001172684">
    <property type="component" value="Unassembled WGS sequence"/>
</dbReference>
<feature type="region of interest" description="Disordered" evidence="5">
    <location>
        <begin position="1"/>
        <end position="20"/>
    </location>
</feature>
<dbReference type="Gene3D" id="3.90.1720.10">
    <property type="entry name" value="endopeptidase domain like (from Nostoc punctiforme)"/>
    <property type="match status" value="2"/>
</dbReference>
<evidence type="ECO:0000256" key="4">
    <source>
        <dbReference type="ARBA" id="ARBA00022807"/>
    </source>
</evidence>
<dbReference type="Pfam" id="PF00877">
    <property type="entry name" value="NLPC_P60"/>
    <property type="match status" value="1"/>
</dbReference>
<dbReference type="PANTHER" id="PTHR47359:SF3">
    <property type="entry name" value="NLP_P60 DOMAIN-CONTAINING PROTEIN-RELATED"/>
    <property type="match status" value="1"/>
</dbReference>
<gene>
    <name evidence="7" type="ORF">H2201_004236</name>
</gene>
<feature type="region of interest" description="Disordered" evidence="5">
    <location>
        <begin position="52"/>
        <end position="76"/>
    </location>
</feature>
<name>A0ABQ9NW48_9PEZI</name>
<comment type="similarity">
    <text evidence="1">Belongs to the peptidase C40 family.</text>
</comment>
<evidence type="ECO:0000259" key="6">
    <source>
        <dbReference type="PROSITE" id="PS51935"/>
    </source>
</evidence>
<dbReference type="InterPro" id="IPR051794">
    <property type="entry name" value="PG_Endopeptidase_C40"/>
</dbReference>
<protein>
    <recommendedName>
        <fullName evidence="6">NlpC/P60 domain-containing protein</fullName>
    </recommendedName>
</protein>
<evidence type="ECO:0000313" key="8">
    <source>
        <dbReference type="Proteomes" id="UP001172684"/>
    </source>
</evidence>
<evidence type="ECO:0000256" key="3">
    <source>
        <dbReference type="ARBA" id="ARBA00022801"/>
    </source>
</evidence>
<evidence type="ECO:0000256" key="1">
    <source>
        <dbReference type="ARBA" id="ARBA00007074"/>
    </source>
</evidence>
<feature type="compositionally biased region" description="Acidic residues" evidence="5">
    <location>
        <begin position="55"/>
        <end position="76"/>
    </location>
</feature>